<accession>A0A6J5WU00</accession>
<feature type="compositionally biased region" description="Polar residues" evidence="1">
    <location>
        <begin position="104"/>
        <end position="115"/>
    </location>
</feature>
<feature type="compositionally biased region" description="Polar residues" evidence="1">
    <location>
        <begin position="72"/>
        <end position="81"/>
    </location>
</feature>
<name>A0A6J5WU00_PRUAR</name>
<feature type="compositionally biased region" description="Basic and acidic residues" evidence="1">
    <location>
        <begin position="139"/>
        <end position="150"/>
    </location>
</feature>
<feature type="region of interest" description="Disordered" evidence="1">
    <location>
        <begin position="48"/>
        <end position="81"/>
    </location>
</feature>
<reference evidence="3" key="1">
    <citation type="journal article" date="2020" name="Genome Biol.">
        <title>Gamete binning: chromosome-level and haplotype-resolved genome assembly enabled by high-throughput single-cell sequencing of gamete genomes.</title>
        <authorList>
            <person name="Campoy J.A."/>
            <person name="Sun H."/>
            <person name="Goel M."/>
            <person name="Jiao W.-B."/>
            <person name="Folz-Donahue K."/>
            <person name="Wang N."/>
            <person name="Rubio M."/>
            <person name="Liu C."/>
            <person name="Kukat C."/>
            <person name="Ruiz D."/>
            <person name="Huettel B."/>
            <person name="Schneeberger K."/>
        </authorList>
    </citation>
    <scope>NUCLEOTIDE SEQUENCE [LARGE SCALE GENOMIC DNA]</scope>
    <source>
        <strain evidence="3">cv. Rojo Pasion</strain>
    </source>
</reference>
<evidence type="ECO:0000256" key="1">
    <source>
        <dbReference type="SAM" id="MobiDB-lite"/>
    </source>
</evidence>
<dbReference type="EMBL" id="CAEKKB010000003">
    <property type="protein sequence ID" value="CAB4303723.1"/>
    <property type="molecule type" value="Genomic_DNA"/>
</dbReference>
<gene>
    <name evidence="2" type="ORF">ORAREDHAP_LOCUS20233</name>
</gene>
<proteinExistence type="predicted"/>
<dbReference type="Proteomes" id="UP000507245">
    <property type="component" value="Unassembled WGS sequence"/>
</dbReference>
<keyword evidence="3" id="KW-1185">Reference proteome</keyword>
<evidence type="ECO:0000313" key="2">
    <source>
        <dbReference type="EMBL" id="CAB4303723.1"/>
    </source>
</evidence>
<feature type="region of interest" description="Disordered" evidence="1">
    <location>
        <begin position="102"/>
        <end position="158"/>
    </location>
</feature>
<organism evidence="2 3">
    <name type="scientific">Prunus armeniaca</name>
    <name type="common">Apricot</name>
    <name type="synonym">Armeniaca vulgaris</name>
    <dbReference type="NCBI Taxonomy" id="36596"/>
    <lineage>
        <taxon>Eukaryota</taxon>
        <taxon>Viridiplantae</taxon>
        <taxon>Streptophyta</taxon>
        <taxon>Embryophyta</taxon>
        <taxon>Tracheophyta</taxon>
        <taxon>Spermatophyta</taxon>
        <taxon>Magnoliopsida</taxon>
        <taxon>eudicotyledons</taxon>
        <taxon>Gunneridae</taxon>
        <taxon>Pentapetalae</taxon>
        <taxon>rosids</taxon>
        <taxon>fabids</taxon>
        <taxon>Rosales</taxon>
        <taxon>Rosaceae</taxon>
        <taxon>Amygdaloideae</taxon>
        <taxon>Amygdaleae</taxon>
        <taxon>Prunus</taxon>
    </lineage>
</organism>
<dbReference type="AlphaFoldDB" id="A0A6J5WU00"/>
<sequence length="158" mass="17457">MVDDAIQFHGDVLMGGFSPLVDSAQSFKEQAEFGSYNQERTECIESDETHATQQGLTDNNIGAAATEETGCQFGSENSQPDNVDFSIDYGWLHHLIQVDDDDVTTATPSGSQSIHQNDEERPAYDPSSQSLTSQSALEFGKEKEEGRSEWAEPSFTYY</sequence>
<feature type="compositionally biased region" description="Polar residues" evidence="1">
    <location>
        <begin position="51"/>
        <end position="60"/>
    </location>
</feature>
<protein>
    <submittedName>
        <fullName evidence="2">Uncharacterized protein</fullName>
    </submittedName>
</protein>
<evidence type="ECO:0000313" key="3">
    <source>
        <dbReference type="Proteomes" id="UP000507245"/>
    </source>
</evidence>
<feature type="compositionally biased region" description="Polar residues" evidence="1">
    <location>
        <begin position="126"/>
        <end position="136"/>
    </location>
</feature>